<protein>
    <submittedName>
        <fullName evidence="1">Uncharacterized protein</fullName>
    </submittedName>
</protein>
<proteinExistence type="predicted"/>
<dbReference type="Proteomes" id="UP000799772">
    <property type="component" value="Unassembled WGS sequence"/>
</dbReference>
<keyword evidence="2" id="KW-1185">Reference proteome</keyword>
<dbReference type="EMBL" id="ML978131">
    <property type="protein sequence ID" value="KAF2095482.1"/>
    <property type="molecule type" value="Genomic_DNA"/>
</dbReference>
<evidence type="ECO:0000313" key="1">
    <source>
        <dbReference type="EMBL" id="KAF2095482.1"/>
    </source>
</evidence>
<evidence type="ECO:0000313" key="2">
    <source>
        <dbReference type="Proteomes" id="UP000799772"/>
    </source>
</evidence>
<gene>
    <name evidence="1" type="ORF">NA57DRAFT_59484</name>
</gene>
<reference evidence="1" key="1">
    <citation type="journal article" date="2020" name="Stud. Mycol.">
        <title>101 Dothideomycetes genomes: a test case for predicting lifestyles and emergence of pathogens.</title>
        <authorList>
            <person name="Haridas S."/>
            <person name="Albert R."/>
            <person name="Binder M."/>
            <person name="Bloem J."/>
            <person name="Labutti K."/>
            <person name="Salamov A."/>
            <person name="Andreopoulos B."/>
            <person name="Baker S."/>
            <person name="Barry K."/>
            <person name="Bills G."/>
            <person name="Bluhm B."/>
            <person name="Cannon C."/>
            <person name="Castanera R."/>
            <person name="Culley D."/>
            <person name="Daum C."/>
            <person name="Ezra D."/>
            <person name="Gonzalez J."/>
            <person name="Henrissat B."/>
            <person name="Kuo A."/>
            <person name="Liang C."/>
            <person name="Lipzen A."/>
            <person name="Lutzoni F."/>
            <person name="Magnuson J."/>
            <person name="Mondo S."/>
            <person name="Nolan M."/>
            <person name="Ohm R."/>
            <person name="Pangilinan J."/>
            <person name="Park H.-J."/>
            <person name="Ramirez L."/>
            <person name="Alfaro M."/>
            <person name="Sun H."/>
            <person name="Tritt A."/>
            <person name="Yoshinaga Y."/>
            <person name="Zwiers L.-H."/>
            <person name="Turgeon B."/>
            <person name="Goodwin S."/>
            <person name="Spatafora J."/>
            <person name="Crous P."/>
            <person name="Grigoriev I."/>
        </authorList>
    </citation>
    <scope>NUCLEOTIDE SEQUENCE</scope>
    <source>
        <strain evidence="1">CBS 133067</strain>
    </source>
</reference>
<organism evidence="1 2">
    <name type="scientific">Rhizodiscina lignyota</name>
    <dbReference type="NCBI Taxonomy" id="1504668"/>
    <lineage>
        <taxon>Eukaryota</taxon>
        <taxon>Fungi</taxon>
        <taxon>Dikarya</taxon>
        <taxon>Ascomycota</taxon>
        <taxon>Pezizomycotina</taxon>
        <taxon>Dothideomycetes</taxon>
        <taxon>Pleosporomycetidae</taxon>
        <taxon>Aulographales</taxon>
        <taxon>Rhizodiscinaceae</taxon>
        <taxon>Rhizodiscina</taxon>
    </lineage>
</organism>
<sequence length="220" mass="24845">MAIIYTSDINSGRLNSHSAYVMARLGRRGESTLGTQGQGTREFAATVAALRAKAEERRRRRQMHNFTPDDWTHVSWATILQPGPDPHLSLLCGDTHAAERTPLRRWACTLAKCEHCSGKVPEEPLESDPRGEESALRRMSEEDRMEVLRNYGRLSLPFTKVNVEWTARMRLFSPDENIPVLALPPSTYRAFYAWPSSKAIRYADGPFEGLGAPRFQWTAG</sequence>
<name>A0A9P4I984_9PEZI</name>
<dbReference type="AlphaFoldDB" id="A0A9P4I984"/>
<accession>A0A9P4I984</accession>
<comment type="caution">
    <text evidence="1">The sequence shown here is derived from an EMBL/GenBank/DDBJ whole genome shotgun (WGS) entry which is preliminary data.</text>
</comment>